<sequence>MNYKSIRKLIISLLIVALVFTAVSTGDFSDRLHFQVLNGTASAHDNTDSEEAYEVTGKNYGVSAVHPLAVEVGMDILEQGGNAVDAAVAVSYALTVVEKQNIRGLKPCFSLTFFIRTR</sequence>
<dbReference type="Pfam" id="PF01019">
    <property type="entry name" value="G_glu_transpept"/>
    <property type="match status" value="1"/>
</dbReference>
<name>A0ABU0CRX4_9BACI</name>
<dbReference type="PANTHER" id="PTHR43199">
    <property type="entry name" value="GLUTATHIONE HYDROLASE"/>
    <property type="match status" value="1"/>
</dbReference>
<reference evidence="2 3" key="1">
    <citation type="submission" date="2023-07" db="EMBL/GenBank/DDBJ databases">
        <title>Genomic Encyclopedia of Type Strains, Phase IV (KMG-IV): sequencing the most valuable type-strain genomes for metagenomic binning, comparative biology and taxonomic classification.</title>
        <authorList>
            <person name="Goeker M."/>
        </authorList>
    </citation>
    <scope>NUCLEOTIDE SEQUENCE [LARGE SCALE GENOMIC DNA]</scope>
    <source>
        <strain evidence="2 3">DSM 17740</strain>
    </source>
</reference>
<dbReference type="SUPFAM" id="SSF56235">
    <property type="entry name" value="N-terminal nucleophile aminohydrolases (Ntn hydrolases)"/>
    <property type="match status" value="1"/>
</dbReference>
<proteinExistence type="inferred from homology"/>
<gene>
    <name evidence="2" type="ORF">J2S00_001959</name>
</gene>
<dbReference type="InterPro" id="IPR029055">
    <property type="entry name" value="Ntn_hydrolases_N"/>
</dbReference>
<keyword evidence="3" id="KW-1185">Reference proteome</keyword>
<dbReference type="Proteomes" id="UP001232445">
    <property type="component" value="Unassembled WGS sequence"/>
</dbReference>
<evidence type="ECO:0000256" key="1">
    <source>
        <dbReference type="ARBA" id="ARBA00009381"/>
    </source>
</evidence>
<dbReference type="InterPro" id="IPR051792">
    <property type="entry name" value="GGT_bact"/>
</dbReference>
<evidence type="ECO:0000313" key="2">
    <source>
        <dbReference type="EMBL" id="MDQ0339173.1"/>
    </source>
</evidence>
<accession>A0ABU0CRX4</accession>
<evidence type="ECO:0000313" key="3">
    <source>
        <dbReference type="Proteomes" id="UP001232445"/>
    </source>
</evidence>
<organism evidence="2 3">
    <name type="scientific">Caldalkalibacillus uzonensis</name>
    <dbReference type="NCBI Taxonomy" id="353224"/>
    <lineage>
        <taxon>Bacteria</taxon>
        <taxon>Bacillati</taxon>
        <taxon>Bacillota</taxon>
        <taxon>Bacilli</taxon>
        <taxon>Bacillales</taxon>
        <taxon>Bacillaceae</taxon>
        <taxon>Caldalkalibacillus</taxon>
    </lineage>
</organism>
<protein>
    <recommendedName>
        <fullName evidence="4">Gamma-glutamyltransferase</fullName>
    </recommendedName>
</protein>
<comment type="caution">
    <text evidence="2">The sequence shown here is derived from an EMBL/GenBank/DDBJ whole genome shotgun (WGS) entry which is preliminary data.</text>
</comment>
<comment type="similarity">
    <text evidence="1">Belongs to the gamma-glutamyltransferase family.</text>
</comment>
<evidence type="ECO:0008006" key="4">
    <source>
        <dbReference type="Google" id="ProtNLM"/>
    </source>
</evidence>
<dbReference type="RefSeq" id="WP_307338740.1">
    <property type="nucleotide sequence ID" value="NZ_JAUSUQ010000006.1"/>
</dbReference>
<dbReference type="EMBL" id="JAUSUQ010000006">
    <property type="protein sequence ID" value="MDQ0339173.1"/>
    <property type="molecule type" value="Genomic_DNA"/>
</dbReference>
<dbReference type="PANTHER" id="PTHR43199:SF1">
    <property type="entry name" value="GLUTATHIONE HYDROLASE PROENZYME"/>
    <property type="match status" value="1"/>
</dbReference>